<dbReference type="OrthoDB" id="9809324at2"/>
<feature type="domain" description="ATPase AAA-type core" evidence="1">
    <location>
        <begin position="23"/>
        <end position="54"/>
    </location>
</feature>
<evidence type="ECO:0000313" key="3">
    <source>
        <dbReference type="Proteomes" id="UP000220527"/>
    </source>
</evidence>
<dbReference type="Pfam" id="PF13304">
    <property type="entry name" value="AAA_21"/>
    <property type="match status" value="2"/>
</dbReference>
<dbReference type="InterPro" id="IPR014555">
    <property type="entry name" value="RecF-like"/>
</dbReference>
<evidence type="ECO:0000313" key="2">
    <source>
        <dbReference type="EMBL" id="PDW02108.1"/>
    </source>
</evidence>
<dbReference type="Proteomes" id="UP000220527">
    <property type="component" value="Unassembled WGS sequence"/>
</dbReference>
<evidence type="ECO:0000259" key="1">
    <source>
        <dbReference type="Pfam" id="PF13304"/>
    </source>
</evidence>
<organism evidence="2 3">
    <name type="scientific">Candidatus Viridilinea mediisalina</name>
    <dbReference type="NCBI Taxonomy" id="2024553"/>
    <lineage>
        <taxon>Bacteria</taxon>
        <taxon>Bacillati</taxon>
        <taxon>Chloroflexota</taxon>
        <taxon>Chloroflexia</taxon>
        <taxon>Chloroflexales</taxon>
        <taxon>Chloroflexineae</taxon>
        <taxon>Oscillochloridaceae</taxon>
        <taxon>Candidatus Viridilinea</taxon>
    </lineage>
</organism>
<dbReference type="GO" id="GO:0016887">
    <property type="term" value="F:ATP hydrolysis activity"/>
    <property type="evidence" value="ECO:0007669"/>
    <property type="project" value="InterPro"/>
</dbReference>
<proteinExistence type="predicted"/>
<dbReference type="AlphaFoldDB" id="A0A2A6RGV2"/>
<reference evidence="3" key="1">
    <citation type="submission" date="2017-08" db="EMBL/GenBank/DDBJ databases">
        <authorList>
            <person name="Grouzdev D.S."/>
            <person name="Gaisin V.A."/>
            <person name="Rysina M.S."/>
            <person name="Gorlenko V.M."/>
        </authorList>
    </citation>
    <scope>NUCLEOTIDE SEQUENCE [LARGE SCALE GENOMIC DNA]</scope>
    <source>
        <strain evidence="3">Kir15-3F</strain>
    </source>
</reference>
<dbReference type="InterPro" id="IPR027417">
    <property type="entry name" value="P-loop_NTPase"/>
</dbReference>
<accession>A0A2A6RGV2</accession>
<keyword evidence="3" id="KW-1185">Reference proteome</keyword>
<protein>
    <recommendedName>
        <fullName evidence="1">ATPase AAA-type core domain-containing protein</fullName>
    </recommendedName>
</protein>
<gene>
    <name evidence="2" type="ORF">CJ255_15760</name>
</gene>
<comment type="caution">
    <text evidence="2">The sequence shown here is derived from an EMBL/GenBank/DDBJ whole genome shotgun (WGS) entry which is preliminary data.</text>
</comment>
<dbReference type="InterPro" id="IPR003959">
    <property type="entry name" value="ATPase_AAA_core"/>
</dbReference>
<sequence>MLKELKLEDWKSFANATLYIDPLTLLIGSNASGKSNALDALLFLHRISQGIALFPAIAGDVNLPALRGGMEWVCRKPERMFRLTITVGSHQEQQDYRYELAVLVNGTRAEVYAEALALLTYSPRRKSPKEKLLFQTKQEEANAPGIPTYFSTGTQGWGKRHDLNRSHAILSQIETLNVKRETIEGAKLVLQQLQKIFVFDPIPSHMRTYSPLSERLLTDGSNIAGVLAGLEHEHKARVEATLTHYLKALPERDIKRVWTELVGKFQTDAMLYCEEGWEGQSMHEVDARGMSDGTLRYLAIVTALLTREPGSLLVIEEVDNGLHPSRTHVLLDMLKMLGKEHNIDILATTHNPALLDAAGVKMLPFIVVAHRDEATGYSRLTQLETLDQLPKLIAGGSLGSLSSRGRIEAALKREGV</sequence>
<name>A0A2A6RGV2_9CHLR</name>
<dbReference type="SUPFAM" id="SSF52540">
    <property type="entry name" value="P-loop containing nucleoside triphosphate hydrolases"/>
    <property type="match status" value="1"/>
</dbReference>
<feature type="domain" description="ATPase AAA-type core" evidence="1">
    <location>
        <begin position="283"/>
        <end position="356"/>
    </location>
</feature>
<dbReference type="PIRSF" id="PIRSF029347">
    <property type="entry name" value="RecF"/>
    <property type="match status" value="1"/>
</dbReference>
<dbReference type="EMBL" id="NQWI01000088">
    <property type="protein sequence ID" value="PDW02108.1"/>
    <property type="molecule type" value="Genomic_DNA"/>
</dbReference>
<dbReference type="Gene3D" id="3.40.50.300">
    <property type="entry name" value="P-loop containing nucleotide triphosphate hydrolases"/>
    <property type="match status" value="2"/>
</dbReference>
<dbReference type="PANTHER" id="PTHR40396:SF1">
    <property type="entry name" value="ATPASE AAA-TYPE CORE DOMAIN-CONTAINING PROTEIN"/>
    <property type="match status" value="1"/>
</dbReference>
<dbReference type="PANTHER" id="PTHR40396">
    <property type="entry name" value="ATPASE-LIKE PROTEIN"/>
    <property type="match status" value="1"/>
</dbReference>
<dbReference type="GO" id="GO:0005524">
    <property type="term" value="F:ATP binding"/>
    <property type="evidence" value="ECO:0007669"/>
    <property type="project" value="InterPro"/>
</dbReference>